<evidence type="ECO:0000313" key="5">
    <source>
        <dbReference type="Proteomes" id="UP001159100"/>
    </source>
</evidence>
<proteinExistence type="predicted"/>
<gene>
    <name evidence="1" type="ORF">POF45_00020</name>
    <name evidence="2" type="ORF">POF45_14975</name>
    <name evidence="3" type="ORF">POF45_15010</name>
    <name evidence="4" type="ORF">POF45_29715</name>
</gene>
<dbReference type="Proteomes" id="UP001159100">
    <property type="component" value="Unassembled WGS sequence"/>
</dbReference>
<dbReference type="EMBL" id="JARBWL010000001">
    <property type="protein sequence ID" value="MDI2589820.1"/>
    <property type="molecule type" value="Genomic_DNA"/>
</dbReference>
<sequence>MLDRNEILDLILMLKVNDKIDSLVSSDRHNEVAKLLGYPKYSDLRSTLLSFPESNFREFSIFLMRKICLLRMPVSDIAYYEFRKSTRTEFTYYSMWSEDLDGEAVRVPRPLNGPKTVVRLRSRNEEVFVLESMKELMLWTSYWNSNALVNKDVATRLID</sequence>
<comment type="caution">
    <text evidence="2">The sequence shown here is derived from an EMBL/GenBank/DDBJ whole genome shotgun (WGS) entry which is preliminary data.</text>
</comment>
<dbReference type="RefSeq" id="WP_282314675.1">
    <property type="nucleotide sequence ID" value="NZ_JARBWL010000001.1"/>
</dbReference>
<evidence type="ECO:0000313" key="3">
    <source>
        <dbReference type="EMBL" id="MDI2592725.1"/>
    </source>
</evidence>
<organism evidence="2 5">
    <name type="scientific">Pseudomonas fungipugnans</name>
    <dbReference type="NCBI Taxonomy" id="3024217"/>
    <lineage>
        <taxon>Bacteria</taxon>
        <taxon>Pseudomonadati</taxon>
        <taxon>Pseudomonadota</taxon>
        <taxon>Gammaproteobacteria</taxon>
        <taxon>Pseudomonadales</taxon>
        <taxon>Pseudomonadaceae</taxon>
        <taxon>Pseudomonas</taxon>
    </lineage>
</organism>
<protein>
    <submittedName>
        <fullName evidence="2">Uncharacterized protein</fullName>
    </submittedName>
</protein>
<keyword evidence="5" id="KW-1185">Reference proteome</keyword>
<accession>A0ABT6QP88</accession>
<dbReference type="EMBL" id="JARBWL010000002">
    <property type="protein sequence ID" value="MDI2595572.1"/>
    <property type="molecule type" value="Genomic_DNA"/>
</dbReference>
<evidence type="ECO:0000313" key="4">
    <source>
        <dbReference type="EMBL" id="MDI2595572.1"/>
    </source>
</evidence>
<dbReference type="EMBL" id="JARBWL010000001">
    <property type="protein sequence ID" value="MDI2592718.1"/>
    <property type="molecule type" value="Genomic_DNA"/>
</dbReference>
<reference evidence="2 5" key="1">
    <citation type="submission" date="2023-02" db="EMBL/GenBank/DDBJ databases">
        <title>Pseudomonas chrutzelriedensis sp. nov., a potently antifungal strain isolated from moss.</title>
        <authorList>
            <person name="Schnyder A."/>
            <person name="Kalawong R."/>
            <person name="Eberl L."/>
            <person name="Agnoli K."/>
        </authorList>
    </citation>
    <scope>NUCLEOTIDE SEQUENCE [LARGE SCALE GENOMIC DNA]</scope>
    <source>
        <strain evidence="2 5">681</strain>
    </source>
</reference>
<dbReference type="EMBL" id="JARBWL010000002">
    <property type="protein sequence ID" value="MDI2592725.1"/>
    <property type="molecule type" value="Genomic_DNA"/>
</dbReference>
<name>A0ABT6QP88_9PSED</name>
<evidence type="ECO:0000313" key="2">
    <source>
        <dbReference type="EMBL" id="MDI2592718.1"/>
    </source>
</evidence>
<evidence type="ECO:0000313" key="1">
    <source>
        <dbReference type="EMBL" id="MDI2589820.1"/>
    </source>
</evidence>